<dbReference type="InterPro" id="IPR012338">
    <property type="entry name" value="Beta-lactam/transpept-like"/>
</dbReference>
<dbReference type="RefSeq" id="WP_209342248.1">
    <property type="nucleotide sequence ID" value="NZ_JAGIQL010000095.1"/>
</dbReference>
<dbReference type="GO" id="GO:0009002">
    <property type="term" value="F:serine-type D-Ala-D-Ala carboxypeptidase activity"/>
    <property type="evidence" value="ECO:0007669"/>
    <property type="project" value="UniProtKB-EC"/>
</dbReference>
<dbReference type="NCBIfam" id="TIGR00666">
    <property type="entry name" value="PBP4"/>
    <property type="match status" value="1"/>
</dbReference>
<dbReference type="AlphaFoldDB" id="A0A940MK38"/>
<feature type="region of interest" description="Disordered" evidence="3">
    <location>
        <begin position="1"/>
        <end position="45"/>
    </location>
</feature>
<organism evidence="4 5">
    <name type="scientific">Streptomyces montanisoli</name>
    <dbReference type="NCBI Taxonomy" id="2798581"/>
    <lineage>
        <taxon>Bacteria</taxon>
        <taxon>Bacillati</taxon>
        <taxon>Actinomycetota</taxon>
        <taxon>Actinomycetes</taxon>
        <taxon>Kitasatosporales</taxon>
        <taxon>Streptomycetaceae</taxon>
        <taxon>Streptomyces</taxon>
    </lineage>
</organism>
<evidence type="ECO:0000256" key="1">
    <source>
        <dbReference type="ARBA" id="ARBA00006096"/>
    </source>
</evidence>
<keyword evidence="4" id="KW-0121">Carboxypeptidase</keyword>
<dbReference type="GO" id="GO:0000270">
    <property type="term" value="P:peptidoglycan metabolic process"/>
    <property type="evidence" value="ECO:0007669"/>
    <property type="project" value="TreeGrafter"/>
</dbReference>
<dbReference type="EMBL" id="JAGIQL010000095">
    <property type="protein sequence ID" value="MBP0459993.1"/>
    <property type="molecule type" value="Genomic_DNA"/>
</dbReference>
<evidence type="ECO:0000256" key="2">
    <source>
        <dbReference type="ARBA" id="ARBA00022801"/>
    </source>
</evidence>
<accession>A0A940MK38</accession>
<keyword evidence="4" id="KW-0645">Protease</keyword>
<dbReference type="SUPFAM" id="SSF56601">
    <property type="entry name" value="beta-lactamase/transpeptidase-like"/>
    <property type="match status" value="1"/>
</dbReference>
<dbReference type="Gene3D" id="3.40.710.10">
    <property type="entry name" value="DD-peptidase/beta-lactamase superfamily"/>
    <property type="match status" value="2"/>
</dbReference>
<gene>
    <name evidence="4" type="primary">dacB</name>
    <name evidence="4" type="ORF">JFN87_21210</name>
</gene>
<dbReference type="Pfam" id="PF02113">
    <property type="entry name" value="Peptidase_S13"/>
    <property type="match status" value="2"/>
</dbReference>
<dbReference type="PANTHER" id="PTHR30023:SF0">
    <property type="entry name" value="PENICILLIN-SENSITIVE CARBOXYPEPTIDASE A"/>
    <property type="match status" value="1"/>
</dbReference>
<feature type="non-terminal residue" evidence="4">
    <location>
        <position position="1"/>
    </location>
</feature>
<comment type="caution">
    <text evidence="4">The sequence shown here is derived from an EMBL/GenBank/DDBJ whole genome shotgun (WGS) entry which is preliminary data.</text>
</comment>
<dbReference type="Gene3D" id="3.50.80.20">
    <property type="entry name" value="D-Ala-D-Ala carboxypeptidase C, peptidase S13"/>
    <property type="match status" value="1"/>
</dbReference>
<dbReference type="PANTHER" id="PTHR30023">
    <property type="entry name" value="D-ALANYL-D-ALANINE CARBOXYPEPTIDASE"/>
    <property type="match status" value="1"/>
</dbReference>
<reference evidence="4" key="1">
    <citation type="submission" date="2021-03" db="EMBL/GenBank/DDBJ databases">
        <title>Whole genome sequence of Streptomyces bomunensis MMS17-BM035.</title>
        <authorList>
            <person name="Lee J.H."/>
        </authorList>
    </citation>
    <scope>NUCLEOTIDE SEQUENCE</scope>
    <source>
        <strain evidence="4">MMS17-BM035</strain>
    </source>
</reference>
<sequence length="427" mass="43112">PDLPAPSAGPVLTALGDGEDGGGPATGDPAGSGDGARTHTGAQAEADEAPMGLAKALGPLLADPALGTASGSVVDVATGKRLYAKNADRPMTPASTVKLATMTAALSAVGPGHRIPTTVVADGGDAGRITLVGGGDPSLDRAALGALADDTARALKKKGVHKVRLGYDVSLYSGPRVHPIGRNENIAPVVALTLDEGRLDKSTEGPAPRSTDPSGDTARAFARLLHARGITASTASAPAKAPKDAERLAVSYSAPVSDLIERALTDSDNDIAEAMARQTALAKHLPASFAGGAKAVREQLAKIGMPLKGTVLNDGSGLNRKDKVTANLLTSLLTRDADPAHPELRSVLTGLPIAGFRGTLLGRYAHEAPADGLIRAKTGTLTGVNTLAGTVVDANGRLLAFAFMANKTPNPTTAEAALDKVSTVLLP</sequence>
<keyword evidence="5" id="KW-1185">Reference proteome</keyword>
<proteinExistence type="inferred from homology"/>
<name>A0A940MK38_9ACTN</name>
<feature type="compositionally biased region" description="Gly residues" evidence="3">
    <location>
        <begin position="21"/>
        <end position="34"/>
    </location>
</feature>
<evidence type="ECO:0000256" key="3">
    <source>
        <dbReference type="SAM" id="MobiDB-lite"/>
    </source>
</evidence>
<dbReference type="Proteomes" id="UP000670475">
    <property type="component" value="Unassembled WGS sequence"/>
</dbReference>
<keyword evidence="2 4" id="KW-0378">Hydrolase</keyword>
<dbReference type="GO" id="GO:0006508">
    <property type="term" value="P:proteolysis"/>
    <property type="evidence" value="ECO:0007669"/>
    <property type="project" value="InterPro"/>
</dbReference>
<comment type="similarity">
    <text evidence="1">Belongs to the peptidase S13 family.</text>
</comment>
<dbReference type="InterPro" id="IPR000667">
    <property type="entry name" value="Peptidase_S13"/>
</dbReference>
<dbReference type="PRINTS" id="PR00922">
    <property type="entry name" value="DADACBPTASE3"/>
</dbReference>
<protein>
    <submittedName>
        <fullName evidence="4">D-alanyl-D-alanine carboxypeptidase/D-alanyl-D-alanine-endopeptidase</fullName>
        <ecNumber evidence="4">3.4.16.4</ecNumber>
    </submittedName>
</protein>
<evidence type="ECO:0000313" key="5">
    <source>
        <dbReference type="Proteomes" id="UP000670475"/>
    </source>
</evidence>
<dbReference type="EC" id="3.4.16.4" evidence="4"/>
<feature type="region of interest" description="Disordered" evidence="3">
    <location>
        <begin position="197"/>
        <end position="216"/>
    </location>
</feature>
<evidence type="ECO:0000313" key="4">
    <source>
        <dbReference type="EMBL" id="MBP0459993.1"/>
    </source>
</evidence>